<dbReference type="OrthoDB" id="5809416at2"/>
<accession>A0A240EN36</accession>
<evidence type="ECO:0000313" key="6">
    <source>
        <dbReference type="Proteomes" id="UP000219336"/>
    </source>
</evidence>
<dbReference type="PANTHER" id="PTHR45138">
    <property type="entry name" value="REGULATORY COMPONENTS OF SENSORY TRANSDUCTION SYSTEM"/>
    <property type="match status" value="1"/>
</dbReference>
<gene>
    <name evidence="5" type="primary">yeaI</name>
    <name evidence="5" type="ORF">VTH8203_03664</name>
</gene>
<evidence type="ECO:0000256" key="3">
    <source>
        <dbReference type="SAM" id="Phobius"/>
    </source>
</evidence>
<keyword evidence="3" id="KW-0812">Transmembrane</keyword>
<dbReference type="SMART" id="SM00267">
    <property type="entry name" value="GGDEF"/>
    <property type="match status" value="1"/>
</dbReference>
<keyword evidence="3" id="KW-1133">Transmembrane helix</keyword>
<name>A0A240EN36_9VIBR</name>
<dbReference type="AlphaFoldDB" id="A0A240EN36"/>
<feature type="transmembrane region" description="Helical" evidence="3">
    <location>
        <begin position="6"/>
        <end position="27"/>
    </location>
</feature>
<organism evidence="5 6">
    <name type="scientific">Vibrio thalassae</name>
    <dbReference type="NCBI Taxonomy" id="1243014"/>
    <lineage>
        <taxon>Bacteria</taxon>
        <taxon>Pseudomonadati</taxon>
        <taxon>Pseudomonadota</taxon>
        <taxon>Gammaproteobacteria</taxon>
        <taxon>Vibrionales</taxon>
        <taxon>Vibrionaceae</taxon>
        <taxon>Vibrio</taxon>
    </lineage>
</organism>
<evidence type="ECO:0000259" key="4">
    <source>
        <dbReference type="PROSITE" id="PS50887"/>
    </source>
</evidence>
<dbReference type="PANTHER" id="PTHR45138:SF9">
    <property type="entry name" value="DIGUANYLATE CYCLASE DGCM-RELATED"/>
    <property type="match status" value="1"/>
</dbReference>
<dbReference type="InterPro" id="IPR029787">
    <property type="entry name" value="Nucleotide_cyclase"/>
</dbReference>
<sequence>MSLPKILLRALKPLTFALIAVLIYISYQQYQNSVQLAKTQSQSNVKMAAALVWSQIEATFAKVDLLQKHIDDPSFPTLLTQTLDNTYLYKSISVFDPVTKTYIDNEGDHIDEQTKSSIQWHTFDALSHQYAVSTLYQKPDGLWVFAIKQQLSEPTLEVWFEVDAQHITQYLASLKTLKDGYVFVIDGTNGRLIFHPNPLRVGSESISYLNGIEQQIADGQSRGIYEYHYNGELKVSVFDARNPMNWIFVSGTSRADILFTSYQISLTALVIFALLSLALSINYISYQLNHSLAKLNQAPDIAHFKHDLRAIFDRFIFHKGVQFCLFEQDTGSFKTIDFHGNTKVIHQCQSLPTIFTSRQLNYVYNSNNDALARKLQVNGRHYILPLYQRDKLIGVIYIKSAFFAFDGVIRAIRDFSEVALSNLLLFQYLNDKDSLTGLDNKLSMRSELTHQLRNSGAYFALIDINGLKRINADYGDMIGDTIILYVADIIKRSFPKPKAHCIARYESGLFAVLFEANDTADAKKQLEWLRQLIEKLPLNIHDEWIKATVSIGVTATGDSTDGIIGRATQSLQQAKLKGRNQVHVHQA</sequence>
<dbReference type="Gene3D" id="3.30.450.20">
    <property type="entry name" value="PAS domain"/>
    <property type="match status" value="1"/>
</dbReference>
<comment type="catalytic activity">
    <reaction evidence="2">
        <text>2 GTP = 3',3'-c-di-GMP + 2 diphosphate</text>
        <dbReference type="Rhea" id="RHEA:24898"/>
        <dbReference type="ChEBI" id="CHEBI:33019"/>
        <dbReference type="ChEBI" id="CHEBI:37565"/>
        <dbReference type="ChEBI" id="CHEBI:58805"/>
        <dbReference type="EC" id="2.7.7.65"/>
    </reaction>
</comment>
<evidence type="ECO:0000256" key="2">
    <source>
        <dbReference type="ARBA" id="ARBA00034247"/>
    </source>
</evidence>
<dbReference type="GO" id="GO:0043709">
    <property type="term" value="P:cell adhesion involved in single-species biofilm formation"/>
    <property type="evidence" value="ECO:0007669"/>
    <property type="project" value="TreeGrafter"/>
</dbReference>
<dbReference type="CDD" id="cd12912">
    <property type="entry name" value="PDC2_MCP_like"/>
    <property type="match status" value="1"/>
</dbReference>
<dbReference type="SUPFAM" id="SSF55073">
    <property type="entry name" value="Nucleotide cyclase"/>
    <property type="match status" value="1"/>
</dbReference>
<dbReference type="GO" id="GO:0005886">
    <property type="term" value="C:plasma membrane"/>
    <property type="evidence" value="ECO:0007669"/>
    <property type="project" value="TreeGrafter"/>
</dbReference>
<dbReference type="PROSITE" id="PS50887">
    <property type="entry name" value="GGDEF"/>
    <property type="match status" value="1"/>
</dbReference>
<dbReference type="Pfam" id="PF00990">
    <property type="entry name" value="GGDEF"/>
    <property type="match status" value="1"/>
</dbReference>
<proteinExistence type="predicted"/>
<dbReference type="Proteomes" id="UP000219336">
    <property type="component" value="Unassembled WGS sequence"/>
</dbReference>
<evidence type="ECO:0000313" key="5">
    <source>
        <dbReference type="EMBL" id="SNX50016.1"/>
    </source>
</evidence>
<dbReference type="NCBIfam" id="TIGR00254">
    <property type="entry name" value="GGDEF"/>
    <property type="match status" value="1"/>
</dbReference>
<dbReference type="EMBL" id="OANU01000091">
    <property type="protein sequence ID" value="SNX50016.1"/>
    <property type="molecule type" value="Genomic_DNA"/>
</dbReference>
<feature type="domain" description="GGDEF" evidence="4">
    <location>
        <begin position="455"/>
        <end position="587"/>
    </location>
</feature>
<dbReference type="RefSeq" id="WP_096994958.1">
    <property type="nucleotide sequence ID" value="NZ_JBHSII010000011.1"/>
</dbReference>
<reference evidence="6" key="1">
    <citation type="submission" date="2016-06" db="EMBL/GenBank/DDBJ databases">
        <authorList>
            <person name="Rodrigo-Torres L."/>
            <person name="Arahal R.D."/>
            <person name="Lucena T."/>
        </authorList>
    </citation>
    <scope>NUCLEOTIDE SEQUENCE [LARGE SCALE GENOMIC DNA]</scope>
    <source>
        <strain evidence="6">CECT8203</strain>
    </source>
</reference>
<dbReference type="CDD" id="cd01949">
    <property type="entry name" value="GGDEF"/>
    <property type="match status" value="1"/>
</dbReference>
<dbReference type="EC" id="2.7.7.65" evidence="1"/>
<dbReference type="InterPro" id="IPR043128">
    <property type="entry name" value="Rev_trsase/Diguanyl_cyclase"/>
</dbReference>
<feature type="transmembrane region" description="Helical" evidence="3">
    <location>
        <begin position="264"/>
        <end position="286"/>
    </location>
</feature>
<dbReference type="InterPro" id="IPR000160">
    <property type="entry name" value="GGDEF_dom"/>
</dbReference>
<evidence type="ECO:0000256" key="1">
    <source>
        <dbReference type="ARBA" id="ARBA00012528"/>
    </source>
</evidence>
<keyword evidence="3" id="KW-0472">Membrane</keyword>
<dbReference type="Gene3D" id="3.30.70.270">
    <property type="match status" value="1"/>
</dbReference>
<protein>
    <recommendedName>
        <fullName evidence="1">diguanylate cyclase</fullName>
        <ecNumber evidence="1">2.7.7.65</ecNumber>
    </recommendedName>
</protein>
<dbReference type="InterPro" id="IPR050469">
    <property type="entry name" value="Diguanylate_Cyclase"/>
</dbReference>
<dbReference type="GO" id="GO:1902201">
    <property type="term" value="P:negative regulation of bacterial-type flagellum-dependent cell motility"/>
    <property type="evidence" value="ECO:0007669"/>
    <property type="project" value="TreeGrafter"/>
</dbReference>
<keyword evidence="6" id="KW-1185">Reference proteome</keyword>
<dbReference type="GO" id="GO:0052621">
    <property type="term" value="F:diguanylate cyclase activity"/>
    <property type="evidence" value="ECO:0007669"/>
    <property type="project" value="UniProtKB-EC"/>
</dbReference>